<keyword evidence="4 7" id="KW-0694">RNA-binding</keyword>
<dbReference type="GO" id="GO:0003735">
    <property type="term" value="F:structural constituent of ribosome"/>
    <property type="evidence" value="ECO:0007669"/>
    <property type="project" value="InterPro"/>
</dbReference>
<name>A0A0R1LXN7_9LACO</name>
<keyword evidence="6 7" id="KW-0687">Ribonucleoprotein</keyword>
<dbReference type="HAMAP" id="MF_00480_B">
    <property type="entry name" value="Ribosomal_uS7_B"/>
    <property type="match status" value="1"/>
</dbReference>
<dbReference type="GO" id="GO:0000049">
    <property type="term" value="F:tRNA binding"/>
    <property type="evidence" value="ECO:0007669"/>
    <property type="project" value="UniProtKB-UniRule"/>
</dbReference>
<dbReference type="InterPro" id="IPR000235">
    <property type="entry name" value="Ribosomal_uS7"/>
</dbReference>
<evidence type="ECO:0000256" key="6">
    <source>
        <dbReference type="ARBA" id="ARBA00023274"/>
    </source>
</evidence>
<dbReference type="GO" id="GO:0006412">
    <property type="term" value="P:translation"/>
    <property type="evidence" value="ECO:0007669"/>
    <property type="project" value="UniProtKB-UniRule"/>
</dbReference>
<dbReference type="GO" id="GO:0019843">
    <property type="term" value="F:rRNA binding"/>
    <property type="evidence" value="ECO:0007669"/>
    <property type="project" value="UniProtKB-UniRule"/>
</dbReference>
<evidence type="ECO:0000313" key="11">
    <source>
        <dbReference type="Proteomes" id="UP000051621"/>
    </source>
</evidence>
<dbReference type="InterPro" id="IPR036823">
    <property type="entry name" value="Ribosomal_uS7_dom_sf"/>
</dbReference>
<accession>A0A0R1LXN7</accession>
<dbReference type="STRING" id="1423731.FC81_GL000113"/>
<dbReference type="InterPro" id="IPR020606">
    <property type="entry name" value="Ribosomal_uS7_CS"/>
</dbReference>
<evidence type="ECO:0000256" key="1">
    <source>
        <dbReference type="ARBA" id="ARBA00007151"/>
    </source>
</evidence>
<proteinExistence type="inferred from homology"/>
<dbReference type="SUPFAM" id="SSF47973">
    <property type="entry name" value="Ribosomal protein S7"/>
    <property type="match status" value="1"/>
</dbReference>
<evidence type="ECO:0000256" key="3">
    <source>
        <dbReference type="ARBA" id="ARBA00022730"/>
    </source>
</evidence>
<evidence type="ECO:0000256" key="7">
    <source>
        <dbReference type="HAMAP-Rule" id="MF_00480"/>
    </source>
</evidence>
<evidence type="ECO:0000256" key="8">
    <source>
        <dbReference type="RuleBase" id="RU003619"/>
    </source>
</evidence>
<feature type="domain" description="Small ribosomal subunit protein uS7" evidence="9">
    <location>
        <begin position="2"/>
        <end position="149"/>
    </location>
</feature>
<keyword evidence="2 7" id="KW-0820">tRNA-binding</keyword>
<dbReference type="NCBIfam" id="TIGR01029">
    <property type="entry name" value="rpsG_bact"/>
    <property type="match status" value="1"/>
</dbReference>
<dbReference type="GO" id="GO:0015935">
    <property type="term" value="C:small ribosomal subunit"/>
    <property type="evidence" value="ECO:0007669"/>
    <property type="project" value="InterPro"/>
</dbReference>
<keyword evidence="11" id="KW-1185">Reference proteome</keyword>
<dbReference type="AlphaFoldDB" id="A0A0R1LXN7"/>
<gene>
    <name evidence="7" type="primary">rpsG</name>
    <name evidence="10" type="ORF">FC81_GL000113</name>
</gene>
<dbReference type="FunFam" id="1.10.455.10:FF:000001">
    <property type="entry name" value="30S ribosomal protein S7"/>
    <property type="match status" value="1"/>
</dbReference>
<comment type="caution">
    <text evidence="10">The sequence shown here is derived from an EMBL/GenBank/DDBJ whole genome shotgun (WGS) entry which is preliminary data.</text>
</comment>
<comment type="similarity">
    <text evidence="1 7 8">Belongs to the universal ribosomal protein uS7 family.</text>
</comment>
<dbReference type="InterPro" id="IPR005717">
    <property type="entry name" value="Ribosomal_uS7_bac/org-type"/>
</dbReference>
<evidence type="ECO:0000313" key="10">
    <source>
        <dbReference type="EMBL" id="KRL00336.1"/>
    </source>
</evidence>
<dbReference type="EMBL" id="AZEF01000053">
    <property type="protein sequence ID" value="KRL00336.1"/>
    <property type="molecule type" value="Genomic_DNA"/>
</dbReference>
<dbReference type="Pfam" id="PF00177">
    <property type="entry name" value="Ribosomal_S7"/>
    <property type="match status" value="1"/>
</dbReference>
<dbReference type="PANTHER" id="PTHR11205">
    <property type="entry name" value="RIBOSOMAL PROTEIN S7"/>
    <property type="match status" value="1"/>
</dbReference>
<evidence type="ECO:0000256" key="4">
    <source>
        <dbReference type="ARBA" id="ARBA00022884"/>
    </source>
</evidence>
<dbReference type="Proteomes" id="UP000051621">
    <property type="component" value="Unassembled WGS sequence"/>
</dbReference>
<evidence type="ECO:0000256" key="5">
    <source>
        <dbReference type="ARBA" id="ARBA00022980"/>
    </source>
</evidence>
<sequence length="156" mass="17946">MPRKGAISKREVLPDPIYNSKLVTRLINRIMIDGKRGTASKLLYQAFDQIKEETGNEPLDVFEEALKNVMPVLEVKARRVGGSNYQVPIEVRPERRTTLGLRWLVNYSRLRGEHTMPERLAKEIIDASNNTGASVKKREDTHKMADANRAFAHYRW</sequence>
<keyword evidence="3 7" id="KW-0699">rRNA-binding</keyword>
<protein>
    <recommendedName>
        <fullName evidence="7">Small ribosomal subunit protein uS7</fullName>
    </recommendedName>
</protein>
<dbReference type="OrthoDB" id="9807653at2"/>
<comment type="function">
    <text evidence="7">One of the primary rRNA binding proteins, it binds directly to 16S rRNA where it nucleates assembly of the head domain of the 30S subunit. Is located at the subunit interface close to the decoding center, probably blocks exit of the E-site tRNA.</text>
</comment>
<dbReference type="PATRIC" id="fig|1423731.3.peg.116"/>
<dbReference type="PIRSF" id="PIRSF002122">
    <property type="entry name" value="RPS7p_RPS7a_RPS5e_RPS7o"/>
    <property type="match status" value="1"/>
</dbReference>
<keyword evidence="5 7" id="KW-0689">Ribosomal protein</keyword>
<organism evidence="10 11">
    <name type="scientific">Liquorilactobacillus capillatus DSM 19910</name>
    <dbReference type="NCBI Taxonomy" id="1423731"/>
    <lineage>
        <taxon>Bacteria</taxon>
        <taxon>Bacillati</taxon>
        <taxon>Bacillota</taxon>
        <taxon>Bacilli</taxon>
        <taxon>Lactobacillales</taxon>
        <taxon>Lactobacillaceae</taxon>
        <taxon>Liquorilactobacillus</taxon>
    </lineage>
</organism>
<evidence type="ECO:0000256" key="2">
    <source>
        <dbReference type="ARBA" id="ARBA00022555"/>
    </source>
</evidence>
<evidence type="ECO:0000259" key="9">
    <source>
        <dbReference type="Pfam" id="PF00177"/>
    </source>
</evidence>
<comment type="subunit">
    <text evidence="7">Part of the 30S ribosomal subunit. Contacts proteins S9 and S11.</text>
</comment>
<dbReference type="PROSITE" id="PS00052">
    <property type="entry name" value="RIBOSOMAL_S7"/>
    <property type="match status" value="1"/>
</dbReference>
<dbReference type="InterPro" id="IPR023798">
    <property type="entry name" value="Ribosomal_uS7_dom"/>
</dbReference>
<dbReference type="RefSeq" id="WP_057746468.1">
    <property type="nucleotide sequence ID" value="NZ_AZEF01000053.1"/>
</dbReference>
<dbReference type="Gene3D" id="1.10.455.10">
    <property type="entry name" value="Ribosomal protein S7 domain"/>
    <property type="match status" value="1"/>
</dbReference>
<dbReference type="CDD" id="cd14869">
    <property type="entry name" value="uS7_Bacteria"/>
    <property type="match status" value="1"/>
</dbReference>
<reference evidence="10 11" key="1">
    <citation type="journal article" date="2015" name="Genome Announc.">
        <title>Expanding the biotechnology potential of lactobacilli through comparative genomics of 213 strains and associated genera.</title>
        <authorList>
            <person name="Sun Z."/>
            <person name="Harris H.M."/>
            <person name="McCann A."/>
            <person name="Guo C."/>
            <person name="Argimon S."/>
            <person name="Zhang W."/>
            <person name="Yang X."/>
            <person name="Jeffery I.B."/>
            <person name="Cooney J.C."/>
            <person name="Kagawa T.F."/>
            <person name="Liu W."/>
            <person name="Song Y."/>
            <person name="Salvetti E."/>
            <person name="Wrobel A."/>
            <person name="Rasinkangas P."/>
            <person name="Parkhill J."/>
            <person name="Rea M.C."/>
            <person name="O'Sullivan O."/>
            <person name="Ritari J."/>
            <person name="Douillard F.P."/>
            <person name="Paul Ross R."/>
            <person name="Yang R."/>
            <person name="Briner A.E."/>
            <person name="Felis G.E."/>
            <person name="de Vos W.M."/>
            <person name="Barrangou R."/>
            <person name="Klaenhammer T.R."/>
            <person name="Caufield P.W."/>
            <person name="Cui Y."/>
            <person name="Zhang H."/>
            <person name="O'Toole P.W."/>
        </authorList>
    </citation>
    <scope>NUCLEOTIDE SEQUENCE [LARGE SCALE GENOMIC DNA]</scope>
    <source>
        <strain evidence="10 11">DSM 19910</strain>
    </source>
</reference>